<dbReference type="AlphaFoldDB" id="A0A1J1HXU1"/>
<dbReference type="Pfam" id="PF06585">
    <property type="entry name" value="JHBP"/>
    <property type="match status" value="1"/>
</dbReference>
<dbReference type="GO" id="GO:0005615">
    <property type="term" value="C:extracellular space"/>
    <property type="evidence" value="ECO:0007669"/>
    <property type="project" value="TreeGrafter"/>
</dbReference>
<proteinExistence type="inferred from homology"/>
<name>A0A1J1HXU1_9DIPT</name>
<dbReference type="InterPro" id="IPR010562">
    <property type="entry name" value="Haemolymph_juvenile_hormone-bd"/>
</dbReference>
<dbReference type="GO" id="GO:0007623">
    <property type="term" value="P:circadian rhythm"/>
    <property type="evidence" value="ECO:0007669"/>
    <property type="project" value="UniProtKB-ARBA"/>
</dbReference>
<evidence type="ECO:0000256" key="2">
    <source>
        <dbReference type="ARBA" id="ARBA00023108"/>
    </source>
</evidence>
<dbReference type="Proteomes" id="UP000183832">
    <property type="component" value="Unassembled WGS sequence"/>
</dbReference>
<keyword evidence="5" id="KW-1185">Reference proteome</keyword>
<organism evidence="4 5">
    <name type="scientific">Clunio marinus</name>
    <dbReference type="NCBI Taxonomy" id="568069"/>
    <lineage>
        <taxon>Eukaryota</taxon>
        <taxon>Metazoa</taxon>
        <taxon>Ecdysozoa</taxon>
        <taxon>Arthropoda</taxon>
        <taxon>Hexapoda</taxon>
        <taxon>Insecta</taxon>
        <taxon>Pterygota</taxon>
        <taxon>Neoptera</taxon>
        <taxon>Endopterygota</taxon>
        <taxon>Diptera</taxon>
        <taxon>Nematocera</taxon>
        <taxon>Chironomoidea</taxon>
        <taxon>Chironomidae</taxon>
        <taxon>Clunio</taxon>
    </lineage>
</organism>
<protein>
    <submittedName>
        <fullName evidence="4">CLUMA_CG005698, isoform A</fullName>
    </submittedName>
</protein>
<keyword evidence="1" id="KW-0732">Signal</keyword>
<reference evidence="4 5" key="1">
    <citation type="submission" date="2015-04" db="EMBL/GenBank/DDBJ databases">
        <authorList>
            <person name="Syromyatnikov M.Y."/>
            <person name="Popov V.N."/>
        </authorList>
    </citation>
    <scope>NUCLEOTIDE SEQUENCE [LARGE SCALE GENOMIC DNA]</scope>
</reference>
<sequence length="204" mass="23246">MVDMLINSVPSLNIPPIEPMEISSVGIDHNQKSNAFNMQSTFKNAKIHGLTTSNVKKTSAKFKNFSMKAEAFTKRLDFVGDYKMTGQILLFPISGEGFSNVSMNELITKHEIHGDYYEGKDNQTYIKITSYKIKFLPKWVTFIFDNLFNGDKLLGDTINNFMNSNWEPVFFGIIPDYEKSFGEKFKAVANTLFNQVPANHIFLN</sequence>
<comment type="similarity">
    <text evidence="3">Belongs to the TO family.</text>
</comment>
<evidence type="ECO:0000313" key="4">
    <source>
        <dbReference type="EMBL" id="CRK92156.1"/>
    </source>
</evidence>
<evidence type="ECO:0000256" key="1">
    <source>
        <dbReference type="ARBA" id="ARBA00022729"/>
    </source>
</evidence>
<dbReference type="Gene3D" id="3.15.10.30">
    <property type="entry name" value="Haemolymph juvenile hormone binding protein"/>
    <property type="match status" value="1"/>
</dbReference>
<accession>A0A1J1HXU1</accession>
<dbReference type="PANTHER" id="PTHR11008:SF32">
    <property type="entry name" value="CIRCADIAN CLOCK-CONTROLLED PROTEIN DAYWAKE-RELATED"/>
    <property type="match status" value="1"/>
</dbReference>
<dbReference type="PANTHER" id="PTHR11008">
    <property type="entry name" value="PROTEIN TAKEOUT-LIKE PROTEIN"/>
    <property type="match status" value="1"/>
</dbReference>
<dbReference type="OrthoDB" id="8190514at2759"/>
<evidence type="ECO:0000256" key="3">
    <source>
        <dbReference type="ARBA" id="ARBA00060902"/>
    </source>
</evidence>
<evidence type="ECO:0000313" key="5">
    <source>
        <dbReference type="Proteomes" id="UP000183832"/>
    </source>
</evidence>
<dbReference type="FunFam" id="3.15.10.30:FF:000001">
    <property type="entry name" value="Takeout-like protein 1"/>
    <property type="match status" value="1"/>
</dbReference>
<dbReference type="InterPro" id="IPR038606">
    <property type="entry name" value="To_sf"/>
</dbReference>
<keyword evidence="2" id="KW-0090">Biological rhythms</keyword>
<dbReference type="STRING" id="568069.A0A1J1HXU1"/>
<gene>
    <name evidence="4" type="primary">similar to Protein takeout</name>
    <name evidence="4" type="ORF">CLUMA_CG005698</name>
</gene>
<dbReference type="SMART" id="SM00700">
    <property type="entry name" value="JHBP"/>
    <property type="match status" value="1"/>
</dbReference>
<dbReference type="EMBL" id="CVRI01000024">
    <property type="protein sequence ID" value="CRK92156.1"/>
    <property type="molecule type" value="Genomic_DNA"/>
</dbReference>